<proteinExistence type="predicted"/>
<keyword evidence="5" id="KW-1185">Reference proteome</keyword>
<dbReference type="PANTHER" id="PTHR43228:SF19">
    <property type="entry name" value="RESPONSE REGULATOR RECEIVER DOMAIN PROTEIN"/>
    <property type="match status" value="1"/>
</dbReference>
<gene>
    <name evidence="4" type="ORF">DKX38_004900</name>
</gene>
<feature type="region of interest" description="Disordered" evidence="2">
    <location>
        <begin position="153"/>
        <end position="213"/>
    </location>
</feature>
<dbReference type="SUPFAM" id="SSF52172">
    <property type="entry name" value="CheY-like"/>
    <property type="match status" value="1"/>
</dbReference>
<evidence type="ECO:0000313" key="5">
    <source>
        <dbReference type="Proteomes" id="UP000326939"/>
    </source>
</evidence>
<dbReference type="PROSITE" id="PS50110">
    <property type="entry name" value="RESPONSE_REGULATORY"/>
    <property type="match status" value="1"/>
</dbReference>
<name>A0A5N5NEL1_9ROSI</name>
<protein>
    <recommendedName>
        <fullName evidence="3">Response regulatory domain-containing protein</fullName>
    </recommendedName>
</protein>
<dbReference type="AlphaFoldDB" id="A0A5N5NEL1"/>
<evidence type="ECO:0000256" key="2">
    <source>
        <dbReference type="SAM" id="MobiDB-lite"/>
    </source>
</evidence>
<evidence type="ECO:0000259" key="3">
    <source>
        <dbReference type="PROSITE" id="PS50110"/>
    </source>
</evidence>
<dbReference type="PANTHER" id="PTHR43228">
    <property type="entry name" value="TWO-COMPONENT RESPONSE REGULATOR"/>
    <property type="match status" value="1"/>
</dbReference>
<dbReference type="Pfam" id="PF00072">
    <property type="entry name" value="Response_reg"/>
    <property type="match status" value="1"/>
</dbReference>
<reference evidence="5" key="1">
    <citation type="journal article" date="2019" name="Gigascience">
        <title>De novo genome assembly of the endangered Acer yangbiense, a plant species with extremely small populations endemic to Yunnan Province, China.</title>
        <authorList>
            <person name="Yang J."/>
            <person name="Wariss H.M."/>
            <person name="Tao L."/>
            <person name="Zhang R."/>
            <person name="Yun Q."/>
            <person name="Hollingsworth P."/>
            <person name="Dao Z."/>
            <person name="Luo G."/>
            <person name="Guo H."/>
            <person name="Ma Y."/>
            <person name="Sun W."/>
        </authorList>
    </citation>
    <scope>NUCLEOTIDE SEQUENCE [LARGE SCALE GENOMIC DNA]</scope>
    <source>
        <strain evidence="5">cv. br00</strain>
    </source>
</reference>
<feature type="compositionally biased region" description="Basic and acidic residues" evidence="2">
    <location>
        <begin position="190"/>
        <end position="205"/>
    </location>
</feature>
<dbReference type="InterPro" id="IPR001789">
    <property type="entry name" value="Sig_transdc_resp-reg_receiver"/>
</dbReference>
<organism evidence="4 5">
    <name type="scientific">Salix brachista</name>
    <dbReference type="NCBI Taxonomy" id="2182728"/>
    <lineage>
        <taxon>Eukaryota</taxon>
        <taxon>Viridiplantae</taxon>
        <taxon>Streptophyta</taxon>
        <taxon>Embryophyta</taxon>
        <taxon>Tracheophyta</taxon>
        <taxon>Spermatophyta</taxon>
        <taxon>Magnoliopsida</taxon>
        <taxon>eudicotyledons</taxon>
        <taxon>Gunneridae</taxon>
        <taxon>Pentapetalae</taxon>
        <taxon>rosids</taxon>
        <taxon>fabids</taxon>
        <taxon>Malpighiales</taxon>
        <taxon>Salicaceae</taxon>
        <taxon>Saliceae</taxon>
        <taxon>Salix</taxon>
    </lineage>
</organism>
<dbReference type="SMART" id="SM00448">
    <property type="entry name" value="REC"/>
    <property type="match status" value="1"/>
</dbReference>
<comment type="caution">
    <text evidence="4">The sequence shown here is derived from an EMBL/GenBank/DDBJ whole genome shotgun (WGS) entry which is preliminary data.</text>
</comment>
<evidence type="ECO:0000256" key="1">
    <source>
        <dbReference type="PROSITE-ProRule" id="PRU00169"/>
    </source>
</evidence>
<dbReference type="Gene3D" id="3.40.50.2300">
    <property type="match status" value="1"/>
</dbReference>
<dbReference type="Proteomes" id="UP000326939">
    <property type="component" value="Chromosome 3"/>
</dbReference>
<dbReference type="InterPro" id="IPR052048">
    <property type="entry name" value="ST_Response_Regulator"/>
</dbReference>
<sequence length="345" mass="38542">MDDIDHTQIDLEITDLLEQLNLCLEKIGRRIDEAPQARSEVIRVMKEAARRTSQQRSTHVLMAAENARVYHKLEKTVAELDDYISETDRKMIAYANVLVEGIEELKKNREESIMLFNDLMINIRDIGKERNLLELRKKIVNVNQWLNERTVDDETMKEGHSATGFDQSSAPGTVQDVPGLGISSEEEDTEGSRRERKPGSEEVRSSSEGSSSITSDNFSVLLVEYDTFNRLFNKMQIIEFAKENNLGVEVKVAKSGEKAILLHSQGASFDLVLMDMDMPARLTSGYEATTQLRSVFGVKSNIVGLTSSSESEEINELVGAGRLNGCIAKPLSDVKIDSLISKGKL</sequence>
<dbReference type="InterPro" id="IPR011006">
    <property type="entry name" value="CheY-like_superfamily"/>
</dbReference>
<accession>A0A5N5NEL1</accession>
<feature type="domain" description="Response regulatory" evidence="3">
    <location>
        <begin position="219"/>
        <end position="344"/>
    </location>
</feature>
<feature type="modified residue" description="4-aspartylphosphate" evidence="1">
    <location>
        <position position="275"/>
    </location>
</feature>
<evidence type="ECO:0000313" key="4">
    <source>
        <dbReference type="EMBL" id="KAB5564846.1"/>
    </source>
</evidence>
<keyword evidence="1" id="KW-0597">Phosphoprotein</keyword>
<dbReference type="EMBL" id="VDCV01000003">
    <property type="protein sequence ID" value="KAB5564846.1"/>
    <property type="molecule type" value="Genomic_DNA"/>
</dbReference>
<dbReference type="GO" id="GO:0000160">
    <property type="term" value="P:phosphorelay signal transduction system"/>
    <property type="evidence" value="ECO:0007669"/>
    <property type="project" value="InterPro"/>
</dbReference>